<dbReference type="GeneID" id="29059272"/>
<comment type="caution">
    <text evidence="1">Lacks conserved residue(s) required for the propagation of feature annotation.</text>
</comment>
<reference evidence="2 3" key="1">
    <citation type="submission" date="2016-04" db="EMBL/GenBank/DDBJ databases">
        <title>Comparative genomics of Morganella phages MP1 and MP2 define new clades among the T4 and T7-like Viruses.</title>
        <authorList>
            <person name="Pinto G."/>
            <person name="Oliveira A."/>
            <person name="Malgorzata L."/>
            <person name="Kropinski A."/>
            <person name="Azeredo J."/>
        </authorList>
    </citation>
    <scope>NUCLEOTIDE SEQUENCE [LARGE SCALE GENOMIC DNA]</scope>
</reference>
<organism evidence="2 3">
    <name type="scientific">Morganella phage vB_MmoM_MP1</name>
    <dbReference type="NCBI Taxonomy" id="1852628"/>
    <lineage>
        <taxon>Viruses</taxon>
        <taxon>Duplodnaviria</taxon>
        <taxon>Heunggongvirae</taxon>
        <taxon>Uroviricota</taxon>
        <taxon>Caudoviricetes</taxon>
        <taxon>Pantevenvirales</taxon>
        <taxon>Straboviridae</taxon>
        <taxon>Gualtarvirus</taxon>
        <taxon>Gualtarvirus mp1</taxon>
    </lineage>
</organism>
<evidence type="ECO:0000256" key="1">
    <source>
        <dbReference type="HAMAP-Rule" id="MF_04116"/>
    </source>
</evidence>
<dbReference type="KEGG" id="vg:29059272"/>
<dbReference type="Proteomes" id="UP000203816">
    <property type="component" value="Segment"/>
</dbReference>
<dbReference type="InterPro" id="IPR013783">
    <property type="entry name" value="Ig-like_fold"/>
</dbReference>
<sequence>MPTIKITPANSSITIGQTQSFTAEISDPVPGSVTTYKWFVDGELDDTSAIGTFSLTPSTAGVKTIKVESTTTGSEIEPVVLTDETTLTVNKKTMTPTVTIETDKTTVVVGVKIKFTVKTDDVPESAVIKYLWDSGETTDSIEITTSSVGNLKKDCTVTVTHPDYDTKEIKASSTVSVTAKPITDIVLNVVITPNKVKVGEEYEVEAIVTGGPTGKTVKYSWNTGQSTAKFKVNAEEVGTVKYECTITVDAENYLTFTTKSSHSITVEKASPEYEEGCTKYIHPLDHRESAYLWQGWWVMKEIEAAVEKGIDWKNPDETELNYKCDLKTIAYMLDKFPNIEIQESKNGYILNKATIESGYIY</sequence>
<dbReference type="GO" id="GO:0098021">
    <property type="term" value="C:viral capsid, decoration"/>
    <property type="evidence" value="ECO:0007669"/>
    <property type="project" value="UniProtKB-UniRule"/>
</dbReference>
<dbReference type="RefSeq" id="YP_009280059.1">
    <property type="nucleotide sequence ID" value="NC_031020.1"/>
</dbReference>
<dbReference type="EMBL" id="KX078569">
    <property type="protein sequence ID" value="ANM46428.1"/>
    <property type="molecule type" value="Genomic_DNA"/>
</dbReference>
<comment type="function">
    <text evidence="1">Capsid decoration protein that binds as a monomer at the center of each major capsid protein hexamer once maturation and expension of the capsid has occured. It only has a marginal effect on head stability. Dispensable for the head morphogenesis and phage infection.</text>
</comment>
<comment type="similarity">
    <text evidence="1">Belongs to the Tevenvirinae Hoc family.</text>
</comment>
<dbReference type="InterPro" id="IPR038998">
    <property type="entry name" value="HOC"/>
</dbReference>
<accession>A0A192YA88</accession>
<keyword evidence="3" id="KW-1185">Reference proteome</keyword>
<proteinExistence type="inferred from homology"/>
<evidence type="ECO:0000313" key="3">
    <source>
        <dbReference type="Proteomes" id="UP000203816"/>
    </source>
</evidence>
<evidence type="ECO:0000313" key="2">
    <source>
        <dbReference type="EMBL" id="ANM46428.1"/>
    </source>
</evidence>
<keyword evidence="1" id="KW-0167">Capsid protein</keyword>
<dbReference type="HAMAP" id="MF_04116">
    <property type="entry name" value="HOC_T4"/>
    <property type="match status" value="1"/>
</dbReference>
<keyword evidence="1" id="KW-0946">Virion</keyword>
<comment type="subcellular location">
    <subcellularLocation>
        <location evidence="1">Virion</location>
    </subcellularLocation>
</comment>
<name>A0A192YA88_9CAUD</name>
<protein>
    <recommendedName>
        <fullName evidence="1">Highly immunogenic outer capsid protein</fullName>
        <shortName evidence="1">Hoc</shortName>
    </recommendedName>
</protein>
<dbReference type="Gene3D" id="2.60.40.10">
    <property type="entry name" value="Immunoglobulins"/>
    <property type="match status" value="1"/>
</dbReference>
<comment type="subunit">
    <text evidence="1">Monomer. Interacts with the major capsid protein; one hoc molecule associates with each hexamer facet.</text>
</comment>
<gene>
    <name evidence="2" type="ORF">MP1_gp0201</name>
</gene>
<dbReference type="OrthoDB" id="6682at10239"/>